<organism evidence="2 3">
    <name type="scientific">Zooshikella harenae</name>
    <dbReference type="NCBI Taxonomy" id="2827238"/>
    <lineage>
        <taxon>Bacteria</taxon>
        <taxon>Pseudomonadati</taxon>
        <taxon>Pseudomonadota</taxon>
        <taxon>Gammaproteobacteria</taxon>
        <taxon>Oceanospirillales</taxon>
        <taxon>Zooshikellaceae</taxon>
        <taxon>Zooshikella</taxon>
    </lineage>
</organism>
<proteinExistence type="predicted"/>
<keyword evidence="3" id="KW-1185">Reference proteome</keyword>
<dbReference type="SUPFAM" id="SSF54001">
    <property type="entry name" value="Cysteine proteinases"/>
    <property type="match status" value="1"/>
</dbReference>
<keyword evidence="1" id="KW-0732">Signal</keyword>
<dbReference type="EMBL" id="JAGSOY010000071">
    <property type="protein sequence ID" value="MBU2713311.1"/>
    <property type="molecule type" value="Genomic_DNA"/>
</dbReference>
<evidence type="ECO:0000313" key="3">
    <source>
        <dbReference type="Proteomes" id="UP000690515"/>
    </source>
</evidence>
<dbReference type="Proteomes" id="UP000690515">
    <property type="component" value="Unassembled WGS sequence"/>
</dbReference>
<sequence>MLIKKQAASLLISLVISSLAPASTHIMGSLLNSTKSLATPQRIEKISELLLNSPYSEGVLGEGINGKYDKDPLYRFDEFDCTTFVEIVLAVSISNSIDSFKVNINNIRYKDGYVSFGTRNHFPSLDWIPNNYAILEDVTRYISPDESKKAVALIDKRAWYQFSKISKIQSVDVSEVEKKLLLEQLKAEGRQFEPVQAELPYIPLDSIFKEKTLDMETLRLRADRLKVIESNASLSESERKKQINQFVLKNRIDDSEIDTALLAKIPSGSIINVVRPNWKLKKWIGTNMNVSHQGFAIRKQGQLFFRHASSEKKAVVDVPFTDYFSQFLFHNSIKGINIQRVTVQNYASSE</sequence>
<name>A0ABS5ZJ84_9GAMM</name>
<dbReference type="Gene3D" id="2.30.260.10">
    <property type="entry name" value="putative xylanase like domain"/>
    <property type="match status" value="1"/>
</dbReference>
<dbReference type="RefSeq" id="WP_215821598.1">
    <property type="nucleotide sequence ID" value="NZ_JAGSOY010000071.1"/>
</dbReference>
<dbReference type="Gene3D" id="1.10.3670.10">
    <property type="entry name" value="Putative xylanase like domain"/>
    <property type="match status" value="1"/>
</dbReference>
<dbReference type="InterPro" id="IPR038765">
    <property type="entry name" value="Papain-like_cys_pep_sf"/>
</dbReference>
<feature type="signal peptide" evidence="1">
    <location>
        <begin position="1"/>
        <end position="22"/>
    </location>
</feature>
<dbReference type="InterPro" id="IPR010846">
    <property type="entry name" value="AmiA-like"/>
</dbReference>
<dbReference type="Pfam" id="PF07313">
    <property type="entry name" value="AmiA-like"/>
    <property type="match status" value="2"/>
</dbReference>
<reference evidence="2 3" key="1">
    <citation type="submission" date="2021-04" db="EMBL/GenBank/DDBJ databases">
        <authorList>
            <person name="Pira H."/>
            <person name="Risdian C."/>
            <person name="Wink J."/>
        </authorList>
    </citation>
    <scope>NUCLEOTIDE SEQUENCE [LARGE SCALE GENOMIC DNA]</scope>
    <source>
        <strain evidence="2 3">WH53</strain>
    </source>
</reference>
<evidence type="ECO:0000313" key="2">
    <source>
        <dbReference type="EMBL" id="MBU2713311.1"/>
    </source>
</evidence>
<protein>
    <submittedName>
        <fullName evidence="2">DUF1460 domain-containing protein</fullName>
    </submittedName>
</protein>
<comment type="caution">
    <text evidence="2">The sequence shown here is derived from an EMBL/GenBank/DDBJ whole genome shotgun (WGS) entry which is preliminary data.</text>
</comment>
<evidence type="ECO:0000256" key="1">
    <source>
        <dbReference type="SAM" id="SignalP"/>
    </source>
</evidence>
<gene>
    <name evidence="2" type="ORF">KCG35_19770</name>
</gene>
<feature type="chain" id="PRO_5046386362" evidence="1">
    <location>
        <begin position="23"/>
        <end position="350"/>
    </location>
</feature>
<accession>A0ABS5ZJ84</accession>